<dbReference type="GO" id="GO:0016491">
    <property type="term" value="F:oxidoreductase activity"/>
    <property type="evidence" value="ECO:0007669"/>
    <property type="project" value="UniProtKB-KW"/>
</dbReference>
<comment type="caution">
    <text evidence="11">The sequence shown here is derived from an EMBL/GenBank/DDBJ whole genome shotgun (WGS) entry which is preliminary data.</text>
</comment>
<comment type="subcellular location">
    <subcellularLocation>
        <location evidence="1">Periplasm</location>
    </subcellularLocation>
</comment>
<name>A0A1F5VPD4_9BACT</name>
<dbReference type="SUPFAM" id="SSF54423">
    <property type="entry name" value="DsbC/DsbG N-terminal domain-like"/>
    <property type="match status" value="1"/>
</dbReference>
<evidence type="ECO:0000256" key="3">
    <source>
        <dbReference type="ARBA" id="ARBA00009813"/>
    </source>
</evidence>
<dbReference type="Pfam" id="PF13462">
    <property type="entry name" value="Thioredoxin_4"/>
    <property type="match status" value="1"/>
</dbReference>
<dbReference type="InterPro" id="IPR012336">
    <property type="entry name" value="Thioredoxin-like_fold"/>
</dbReference>
<dbReference type="InterPro" id="IPR036249">
    <property type="entry name" value="Thioredoxin-like_sf"/>
</dbReference>
<proteinExistence type="inferred from homology"/>
<evidence type="ECO:0000256" key="4">
    <source>
        <dbReference type="ARBA" id="ARBA00022729"/>
    </source>
</evidence>
<dbReference type="Pfam" id="PF10411">
    <property type="entry name" value="DsbC_N"/>
    <property type="match status" value="1"/>
</dbReference>
<evidence type="ECO:0000256" key="7">
    <source>
        <dbReference type="ARBA" id="ARBA00023157"/>
    </source>
</evidence>
<feature type="chain" id="PRO_5009522035" description="Thioredoxin domain-containing protein" evidence="9">
    <location>
        <begin position="23"/>
        <end position="302"/>
    </location>
</feature>
<organism evidence="11 12">
    <name type="scientific">Candidatus Fischerbacteria bacterium RBG_13_37_8</name>
    <dbReference type="NCBI Taxonomy" id="1817863"/>
    <lineage>
        <taxon>Bacteria</taxon>
        <taxon>Candidatus Fischeribacteriota</taxon>
    </lineage>
</organism>
<keyword evidence="6" id="KW-0560">Oxidoreductase</keyword>
<feature type="signal peptide" evidence="9">
    <location>
        <begin position="1"/>
        <end position="22"/>
    </location>
</feature>
<dbReference type="STRING" id="1817863.A2Y62_13305"/>
<evidence type="ECO:0000256" key="6">
    <source>
        <dbReference type="ARBA" id="ARBA00023002"/>
    </source>
</evidence>
<dbReference type="AlphaFoldDB" id="A0A1F5VPD4"/>
<comment type="similarity">
    <text evidence="3">Belongs to the thioredoxin family. DsbC subfamily.</text>
</comment>
<dbReference type="SUPFAM" id="SSF52833">
    <property type="entry name" value="Thioredoxin-like"/>
    <property type="match status" value="1"/>
</dbReference>
<feature type="domain" description="Thioredoxin" evidence="10">
    <location>
        <begin position="78"/>
        <end position="302"/>
    </location>
</feature>
<evidence type="ECO:0000256" key="2">
    <source>
        <dbReference type="ARBA" id="ARBA00005791"/>
    </source>
</evidence>
<dbReference type="EMBL" id="MFGW01000127">
    <property type="protein sequence ID" value="OGF64891.1"/>
    <property type="molecule type" value="Genomic_DNA"/>
</dbReference>
<dbReference type="InterPro" id="IPR009094">
    <property type="entry name" value="DiS-bond_isomerase_DsbC/G_N_sf"/>
</dbReference>
<keyword evidence="8" id="KW-0676">Redox-active center</keyword>
<dbReference type="GO" id="GO:0042597">
    <property type="term" value="C:periplasmic space"/>
    <property type="evidence" value="ECO:0007669"/>
    <property type="project" value="UniProtKB-SubCell"/>
</dbReference>
<dbReference type="PROSITE" id="PS51352">
    <property type="entry name" value="THIOREDOXIN_2"/>
    <property type="match status" value="1"/>
</dbReference>
<dbReference type="PANTHER" id="PTHR13887">
    <property type="entry name" value="GLUTATHIONE S-TRANSFERASE KAPPA"/>
    <property type="match status" value="1"/>
</dbReference>
<accession>A0A1F5VPD4</accession>
<evidence type="ECO:0000256" key="1">
    <source>
        <dbReference type="ARBA" id="ARBA00004418"/>
    </source>
</evidence>
<sequence length="302" mass="33533">MNINKLMILSVVFILAISVACKKEQADQVTVIPTKETATEAMEMIKSLNPNWGPVAFEFDKIEPSPMPDLYQARFYVDQQGKKIPIVIYLKTDGKHILLGQIYDGQAKKNLTADFAGDVKETPVDISKINLNNGAIKGDLNAPVKIIEYSDFQCPFCKRAIPIIDQIIKDYGKDVVLIFKNLPLPMHNLATPMAIAAECGAEQRADAFWNFHDAFFSESFTITEEAALKTRVTEIAKEAKLDIAKFTDCYTNKKTEARVQSQSNEAMAVGVNSTPTFIINGEKVSGAVPYENFKAIIDAKLK</sequence>
<evidence type="ECO:0000256" key="5">
    <source>
        <dbReference type="ARBA" id="ARBA00022764"/>
    </source>
</evidence>
<evidence type="ECO:0000313" key="11">
    <source>
        <dbReference type="EMBL" id="OGF64891.1"/>
    </source>
</evidence>
<dbReference type="PROSITE" id="PS51257">
    <property type="entry name" value="PROKAR_LIPOPROTEIN"/>
    <property type="match status" value="1"/>
</dbReference>
<evidence type="ECO:0000259" key="10">
    <source>
        <dbReference type="PROSITE" id="PS51352"/>
    </source>
</evidence>
<dbReference type="PANTHER" id="PTHR13887:SF14">
    <property type="entry name" value="DISULFIDE BOND FORMATION PROTEIN D"/>
    <property type="match status" value="1"/>
</dbReference>
<keyword evidence="4 9" id="KW-0732">Signal</keyword>
<comment type="similarity">
    <text evidence="2">Belongs to the thioredoxin family. DsbA subfamily.</text>
</comment>
<dbReference type="InterPro" id="IPR018950">
    <property type="entry name" value="DiS-bond_isomerase_DsbC/G_N"/>
</dbReference>
<evidence type="ECO:0000313" key="12">
    <source>
        <dbReference type="Proteomes" id="UP000178943"/>
    </source>
</evidence>
<protein>
    <recommendedName>
        <fullName evidence="10">Thioredoxin domain-containing protein</fullName>
    </recommendedName>
</protein>
<dbReference type="Gene3D" id="3.10.450.70">
    <property type="entry name" value="Disulphide bond isomerase, DsbC/G, N-terminal"/>
    <property type="match status" value="1"/>
</dbReference>
<keyword evidence="5" id="KW-0574">Periplasm</keyword>
<gene>
    <name evidence="11" type="ORF">A2Y62_13305</name>
</gene>
<keyword evidence="7" id="KW-1015">Disulfide bond</keyword>
<reference evidence="11 12" key="1">
    <citation type="journal article" date="2016" name="Nat. Commun.">
        <title>Thousands of microbial genomes shed light on interconnected biogeochemical processes in an aquifer system.</title>
        <authorList>
            <person name="Anantharaman K."/>
            <person name="Brown C.T."/>
            <person name="Hug L.A."/>
            <person name="Sharon I."/>
            <person name="Castelle C.J."/>
            <person name="Probst A.J."/>
            <person name="Thomas B.C."/>
            <person name="Singh A."/>
            <person name="Wilkins M.J."/>
            <person name="Karaoz U."/>
            <person name="Brodie E.L."/>
            <person name="Williams K.H."/>
            <person name="Hubbard S.S."/>
            <person name="Banfield J.F."/>
        </authorList>
    </citation>
    <scope>NUCLEOTIDE SEQUENCE [LARGE SCALE GENOMIC DNA]</scope>
</reference>
<dbReference type="InterPro" id="IPR013766">
    <property type="entry name" value="Thioredoxin_domain"/>
</dbReference>
<dbReference type="Gene3D" id="3.40.30.10">
    <property type="entry name" value="Glutaredoxin"/>
    <property type="match status" value="1"/>
</dbReference>
<evidence type="ECO:0000256" key="9">
    <source>
        <dbReference type="SAM" id="SignalP"/>
    </source>
</evidence>
<dbReference type="Proteomes" id="UP000178943">
    <property type="component" value="Unassembled WGS sequence"/>
</dbReference>
<evidence type="ECO:0000256" key="8">
    <source>
        <dbReference type="ARBA" id="ARBA00023284"/>
    </source>
</evidence>